<accession>A0A384WK07</accession>
<dbReference type="Proteomes" id="UP000257560">
    <property type="component" value="Segment"/>
</dbReference>
<protein>
    <submittedName>
        <fullName evidence="1">Putative MazG pyrophosphatase</fullName>
    </submittedName>
</protein>
<dbReference type="SUPFAM" id="SSF101386">
    <property type="entry name" value="all-alpha NTP pyrophosphatases"/>
    <property type="match status" value="1"/>
</dbReference>
<dbReference type="Pfam" id="PF25190">
    <property type="entry name" value="Tad5"/>
    <property type="match status" value="1"/>
</dbReference>
<organism evidence="1 2">
    <name type="scientific">Vibrio phage vB_VpaS_KF5</name>
    <dbReference type="NCBI Taxonomy" id="2041476"/>
    <lineage>
        <taxon>Viruses</taxon>
        <taxon>Duplodnaviria</taxon>
        <taxon>Heunggongvirae</taxon>
        <taxon>Uroviricota</taxon>
        <taxon>Caudoviricetes</taxon>
        <taxon>Mardecavirus</taxon>
        <taxon>Mardecavirus SSP002</taxon>
    </lineage>
</organism>
<name>A0A384WK07_9CAUD</name>
<gene>
    <name evidence="1" type="ORF">KF5_080</name>
</gene>
<evidence type="ECO:0000313" key="1">
    <source>
        <dbReference type="EMBL" id="ATI19390.1"/>
    </source>
</evidence>
<dbReference type="EMBL" id="MF754115">
    <property type="protein sequence ID" value="ATI19390.1"/>
    <property type="molecule type" value="Genomic_DNA"/>
</dbReference>
<evidence type="ECO:0000313" key="2">
    <source>
        <dbReference type="Proteomes" id="UP000257560"/>
    </source>
</evidence>
<sequence length="394" mass="44375">MTQAAKKVLSLTDIVGKFAGSVIELNQNKFPANLESVVQDLAHHFKFFSQNLGGVDMVDYSRGEFYDLLHEYIMADVRCEEWNRPDGEGHFIDLVALVQNVTYALYGPLSVVHEVPPENDYSRLDSFDSKKQVRAAVIASYSIEDCEVTVHVEGDDQYPLETIKVTHDFFARAVPVADQSVLVIYENGYQSHSPLDVFKAGHVRSFAIKDPASTMPPAAYMDSCEMTLSEQYFEPDATIINCMKEFIISGNVLDGFKKSIYYGKEAPVVDLMEKLELTDIADWRALNPHEQKVLHAVLGMATESTELVEQIYGYMFQGKELDLKNLYEEVGDNLFYVSTLLKCLGVSYEQAMYDNHMKRMKRYAGGKFSPEAAINRDVEAELQQLTKSGNLAGQ</sequence>
<proteinExistence type="predicted"/>
<reference evidence="1 2" key="1">
    <citation type="submission" date="2017-08" db="EMBL/GenBank/DDBJ databases">
        <title>Complete genome sequence of bacteriophage vB_VpaS_KF5.</title>
        <authorList>
            <person name="Yu J."/>
            <person name="Kwak S.-J."/>
            <person name="Lim J.-A."/>
            <person name="Chang H.-J."/>
        </authorList>
    </citation>
    <scope>NUCLEOTIDE SEQUENCE [LARGE SCALE GENOMIC DNA]</scope>
</reference>
<dbReference type="Gene3D" id="1.10.287.1080">
    <property type="entry name" value="MazG-like"/>
    <property type="match status" value="1"/>
</dbReference>